<keyword evidence="1" id="KW-0614">Plasmid</keyword>
<dbReference type="HOGENOM" id="CLU_1233838_0_0_5"/>
<organism evidence="1 2">
    <name type="scientific">Methylorubrum extorquens (strain ATCC 14718 / DSM 1338 / JCM 2805 / NCIMB 9133 / AM1)</name>
    <name type="common">Methylobacterium extorquens</name>
    <dbReference type="NCBI Taxonomy" id="272630"/>
    <lineage>
        <taxon>Bacteria</taxon>
        <taxon>Pseudomonadati</taxon>
        <taxon>Pseudomonadota</taxon>
        <taxon>Alphaproteobacteria</taxon>
        <taxon>Hyphomicrobiales</taxon>
        <taxon>Methylobacteriaceae</taxon>
        <taxon>Methylorubrum</taxon>
    </lineage>
</organism>
<evidence type="ECO:0000313" key="2">
    <source>
        <dbReference type="Proteomes" id="UP000009081"/>
    </source>
</evidence>
<dbReference type="Proteomes" id="UP000009081">
    <property type="component" value="Plasmid megaplasmid"/>
</dbReference>
<keyword evidence="2" id="KW-1185">Reference proteome</keyword>
<evidence type="ECO:0000313" key="1">
    <source>
        <dbReference type="EMBL" id="ACS43843.1"/>
    </source>
</evidence>
<proteinExistence type="predicted"/>
<dbReference type="KEGG" id="mea:Mex_2p1062"/>
<accession>C5B5W1</accession>
<geneLocation type="plasmid" evidence="1 2">
    <name>megaplasmid</name>
</geneLocation>
<dbReference type="RefSeq" id="WP_003605659.1">
    <property type="nucleotide sequence ID" value="NC_012811.1"/>
</dbReference>
<gene>
    <name evidence="1" type="ordered locus">MexAM1_META2p1062</name>
</gene>
<reference evidence="1 2" key="1">
    <citation type="journal article" date="2009" name="PLoS ONE">
        <title>Methylobacterium genome sequences: a reference blueprint to investigate microbial metabolism of C1 compounds from natural and industrial sources.</title>
        <authorList>
            <person name="Vuilleumier S."/>
            <person name="Chistoserdova L."/>
            <person name="Lee M.-C."/>
            <person name="Bringel F."/>
            <person name="Lajus A."/>
            <person name="Zhou Y."/>
            <person name="Gourion B."/>
            <person name="Barbe V."/>
            <person name="Chang J."/>
            <person name="Cruveiller S."/>
            <person name="Dossat C."/>
            <person name="Gillett W."/>
            <person name="Gruffaz C."/>
            <person name="Haugen E."/>
            <person name="Hourcade E."/>
            <person name="Levy R."/>
            <person name="Mangenot S."/>
            <person name="Muller E."/>
            <person name="Nadalig T."/>
            <person name="Pagni M."/>
            <person name="Penny C."/>
            <person name="Peyraud R."/>
            <person name="Robinson D.G."/>
            <person name="Roche D."/>
            <person name="Rouy Z."/>
            <person name="Saenampechek C."/>
            <person name="Salvignol G."/>
            <person name="Vallenet D."/>
            <person name="Wu Z."/>
            <person name="Marx C.J."/>
            <person name="Vorholt J.A."/>
            <person name="Olson M.V."/>
            <person name="Kaul R."/>
            <person name="Weissenbach J."/>
            <person name="Medigue C."/>
            <person name="Lidstrom M.E."/>
        </authorList>
    </citation>
    <scope>NUCLEOTIDE SEQUENCE [LARGE SCALE GENOMIC DNA]</scope>
    <source>
        <strain evidence="2">ATCC 14718 / DSM 1338 / JCM 2805 / NCIMB 9133 / AM1</strain>
    </source>
</reference>
<dbReference type="EMBL" id="CP001511">
    <property type="protein sequence ID" value="ACS43843.1"/>
    <property type="molecule type" value="Genomic_DNA"/>
</dbReference>
<dbReference type="AlphaFoldDB" id="C5B5W1"/>
<name>C5B5W1_METEA</name>
<protein>
    <submittedName>
        <fullName evidence="1">Uncharacterized protein</fullName>
    </submittedName>
</protein>
<sequence>MTDGRIRAAKTIARETIDILESLVTNNGTDRAGAATTAACVTLLLTGLAGRNPTGAEGTTQHSENGMLFASAVLDLLREDVPVELHVGDGLRLKLPSYIPVEAEGHIMYGLTRLRSAIQNWTMLPGVDGADLIQAGFAGGIRQFVKENRTARPIVAYELMAAVGRLIEPPRPPAAQPVPHAAPVQLPHVELPPLHAAPVPPRHGHYAPQPQVPFSFQAAARAAA</sequence>